<dbReference type="EMBL" id="LN483273">
    <property type="protein sequence ID" value="CDZ98087.1"/>
    <property type="molecule type" value="Genomic_DNA"/>
</dbReference>
<sequence>MSQPYRSSMAKPNQTNSTPRIRHLAALVGSLKTLQYSLVETEEQMVKLKRLTLAMQTLSGGQAAQFMATSQVVGKELDDLGRMEEQTSHHRETSCSTPAAYPTEVGDDSLVSNGL</sequence>
<accession>A0A0F7SMB8</accession>
<feature type="compositionally biased region" description="Basic and acidic residues" evidence="1">
    <location>
        <begin position="80"/>
        <end position="93"/>
    </location>
</feature>
<evidence type="ECO:0000313" key="2">
    <source>
        <dbReference type="EMBL" id="CDZ98087.1"/>
    </source>
</evidence>
<name>A0A0F7SMB8_PHARH</name>
<feature type="region of interest" description="Disordered" evidence="1">
    <location>
        <begin position="1"/>
        <end position="20"/>
    </location>
</feature>
<organism evidence="2">
    <name type="scientific">Phaffia rhodozyma</name>
    <name type="common">Yeast</name>
    <name type="synonym">Xanthophyllomyces dendrorhous</name>
    <dbReference type="NCBI Taxonomy" id="264483"/>
    <lineage>
        <taxon>Eukaryota</taxon>
        <taxon>Fungi</taxon>
        <taxon>Dikarya</taxon>
        <taxon>Basidiomycota</taxon>
        <taxon>Agaricomycotina</taxon>
        <taxon>Tremellomycetes</taxon>
        <taxon>Cystofilobasidiales</taxon>
        <taxon>Mrakiaceae</taxon>
        <taxon>Phaffia</taxon>
    </lineage>
</organism>
<reference evidence="2" key="1">
    <citation type="submission" date="2014-08" db="EMBL/GenBank/DDBJ databases">
        <authorList>
            <person name="Sharma Rahul"/>
            <person name="Thines Marco"/>
        </authorList>
    </citation>
    <scope>NUCLEOTIDE SEQUENCE</scope>
</reference>
<feature type="compositionally biased region" description="Polar residues" evidence="1">
    <location>
        <begin position="1"/>
        <end position="19"/>
    </location>
</feature>
<evidence type="ECO:0000256" key="1">
    <source>
        <dbReference type="SAM" id="MobiDB-lite"/>
    </source>
</evidence>
<protein>
    <submittedName>
        <fullName evidence="2">Uncharacterized protein</fullName>
    </submittedName>
</protein>
<dbReference type="AlphaFoldDB" id="A0A0F7SMB8"/>
<proteinExistence type="predicted"/>
<feature type="region of interest" description="Disordered" evidence="1">
    <location>
        <begin position="80"/>
        <end position="115"/>
    </location>
</feature>